<dbReference type="PANTHER" id="PTHR33021">
    <property type="entry name" value="BLUE COPPER PROTEIN"/>
    <property type="match status" value="1"/>
</dbReference>
<dbReference type="EMBL" id="KL403059">
    <property type="protein sequence ID" value="KEH16093.1"/>
    <property type="molecule type" value="Genomic_DNA"/>
</dbReference>
<dbReference type="InterPro" id="IPR003245">
    <property type="entry name" value="Phytocyanin_dom"/>
</dbReference>
<dbReference type="EMBL" id="PSQE01000002">
    <property type="protein sequence ID" value="RHN74108.1"/>
    <property type="molecule type" value="Genomic_DNA"/>
</dbReference>
<dbReference type="PROSITE" id="PS51485">
    <property type="entry name" value="PHYTOCYANIN"/>
    <property type="match status" value="1"/>
</dbReference>
<reference evidence="9 12" key="2">
    <citation type="journal article" date="2014" name="BMC Genomics">
        <title>An improved genome release (version Mt4.0) for the model legume Medicago truncatula.</title>
        <authorList>
            <person name="Tang H."/>
            <person name="Krishnakumar V."/>
            <person name="Bidwell S."/>
            <person name="Rosen B."/>
            <person name="Chan A."/>
            <person name="Zhou S."/>
            <person name="Gentzbittel L."/>
            <person name="Childs K.L."/>
            <person name="Yandell M."/>
            <person name="Gundlach H."/>
            <person name="Mayer K.F."/>
            <person name="Schwartz D.C."/>
            <person name="Town C.D."/>
        </authorList>
    </citation>
    <scope>GENOME REANNOTATION</scope>
    <source>
        <strain evidence="9">A17</strain>
        <strain evidence="11 12">cv. Jemalong A17</strain>
    </source>
</reference>
<protein>
    <submittedName>
        <fullName evidence="9">Plastocyanin-like domain protein</fullName>
    </submittedName>
    <submittedName>
        <fullName evidence="10">Putative cupredoxin</fullName>
    </submittedName>
</protein>
<dbReference type="KEGG" id="mtr:25480902"/>
<dbReference type="InterPro" id="IPR008972">
    <property type="entry name" value="Cupredoxin"/>
</dbReference>
<evidence type="ECO:0000313" key="10">
    <source>
        <dbReference type="EMBL" id="RHN74108.1"/>
    </source>
</evidence>
<evidence type="ECO:0000256" key="7">
    <source>
        <dbReference type="SAM" id="SignalP"/>
    </source>
</evidence>
<feature type="signal peptide" evidence="7">
    <location>
        <begin position="1"/>
        <end position="25"/>
    </location>
</feature>
<keyword evidence="12" id="KW-1185">Reference proteome</keyword>
<accession>A0A072TGI1</accession>
<dbReference type="GO" id="GO:0046872">
    <property type="term" value="F:metal ion binding"/>
    <property type="evidence" value="ECO:0007669"/>
    <property type="project" value="UniProtKB-KW"/>
</dbReference>
<keyword evidence="5" id="KW-0325">Glycoprotein</keyword>
<dbReference type="GO" id="GO:0005886">
    <property type="term" value="C:plasma membrane"/>
    <property type="evidence" value="ECO:0000318"/>
    <property type="project" value="GO_Central"/>
</dbReference>
<evidence type="ECO:0000256" key="2">
    <source>
        <dbReference type="ARBA" id="ARBA00022723"/>
    </source>
</evidence>
<reference evidence="11" key="3">
    <citation type="submission" date="2015-06" db="UniProtKB">
        <authorList>
            <consortium name="EnsemblPlants"/>
        </authorList>
    </citation>
    <scope>IDENTIFICATION</scope>
    <source>
        <strain evidence="11">cv. Jemalong A17</strain>
    </source>
</reference>
<dbReference type="FunFam" id="2.60.40.420:FF:000003">
    <property type="entry name" value="Blue copper"/>
    <property type="match status" value="1"/>
</dbReference>
<dbReference type="AlphaFoldDB" id="A0A072TGI1"/>
<reference evidence="10" key="4">
    <citation type="journal article" date="2018" name="Nat. Plants">
        <title>Whole-genome landscape of Medicago truncatula symbiotic genes.</title>
        <authorList>
            <person name="Pecrix Y."/>
            <person name="Gamas P."/>
            <person name="Carrere S."/>
        </authorList>
    </citation>
    <scope>NUCLEOTIDE SEQUENCE</scope>
    <source>
        <tissue evidence="10">Leaves</tissue>
    </source>
</reference>
<evidence type="ECO:0000256" key="1">
    <source>
        <dbReference type="ARBA" id="ARBA00022448"/>
    </source>
</evidence>
<organism evidence="9 12">
    <name type="scientific">Medicago truncatula</name>
    <name type="common">Barrel medic</name>
    <name type="synonym">Medicago tribuloides</name>
    <dbReference type="NCBI Taxonomy" id="3880"/>
    <lineage>
        <taxon>Eukaryota</taxon>
        <taxon>Viridiplantae</taxon>
        <taxon>Streptophyta</taxon>
        <taxon>Embryophyta</taxon>
        <taxon>Tracheophyta</taxon>
        <taxon>Spermatophyta</taxon>
        <taxon>Magnoliopsida</taxon>
        <taxon>eudicotyledons</taxon>
        <taxon>Gunneridae</taxon>
        <taxon>Pentapetalae</taxon>
        <taxon>rosids</taxon>
        <taxon>fabids</taxon>
        <taxon>Fabales</taxon>
        <taxon>Fabaceae</taxon>
        <taxon>Papilionoideae</taxon>
        <taxon>50 kb inversion clade</taxon>
        <taxon>NPAAA clade</taxon>
        <taxon>Hologalegina</taxon>
        <taxon>IRL clade</taxon>
        <taxon>Trifolieae</taxon>
        <taxon>Medicago</taxon>
    </lineage>
</organism>
<evidence type="ECO:0000313" key="9">
    <source>
        <dbReference type="EMBL" id="KEH16093.1"/>
    </source>
</evidence>
<dbReference type="Gene3D" id="2.60.40.420">
    <property type="entry name" value="Cupredoxins - blue copper proteins"/>
    <property type="match status" value="1"/>
</dbReference>
<dbReference type="PANTHER" id="PTHR33021:SF189">
    <property type="entry name" value="CUCUMBER PEELING CUPREDOXIN-LIKE"/>
    <property type="match status" value="1"/>
</dbReference>
<dbReference type="EnsemblPlants" id="KEH16093">
    <property type="protein sequence ID" value="KEH16093"/>
    <property type="gene ID" value="MTR_0334s0010"/>
</dbReference>
<keyword evidence="7" id="KW-0732">Signal</keyword>
<evidence type="ECO:0000256" key="3">
    <source>
        <dbReference type="ARBA" id="ARBA00022982"/>
    </source>
</evidence>
<evidence type="ECO:0000256" key="5">
    <source>
        <dbReference type="ARBA" id="ARBA00023180"/>
    </source>
</evidence>
<keyword evidence="2" id="KW-0479">Metal-binding</keyword>
<dbReference type="CDD" id="cd13920">
    <property type="entry name" value="Stellacyanin"/>
    <property type="match status" value="1"/>
</dbReference>
<evidence type="ECO:0000313" key="12">
    <source>
        <dbReference type="Proteomes" id="UP000002051"/>
    </source>
</evidence>
<dbReference type="SMR" id="A0A072TGI1"/>
<keyword evidence="3" id="KW-0249">Electron transport</keyword>
<dbReference type="SUPFAM" id="SSF49503">
    <property type="entry name" value="Cupredoxins"/>
    <property type="match status" value="1"/>
</dbReference>
<feature type="compositionally biased region" description="Pro residues" evidence="6">
    <location>
        <begin position="130"/>
        <end position="146"/>
    </location>
</feature>
<feature type="compositionally biased region" description="Pro residues" evidence="6">
    <location>
        <begin position="165"/>
        <end position="178"/>
    </location>
</feature>
<dbReference type="GO" id="GO:0009055">
    <property type="term" value="F:electron transfer activity"/>
    <property type="evidence" value="ECO:0007669"/>
    <property type="project" value="InterPro"/>
</dbReference>
<name>A0A072TGI1_MEDTR</name>
<keyword evidence="1" id="KW-0813">Transport</keyword>
<dbReference type="Proteomes" id="UP000265566">
    <property type="component" value="Chromosome 2"/>
</dbReference>
<dbReference type="InterPro" id="IPR039391">
    <property type="entry name" value="Phytocyanin-like"/>
</dbReference>
<evidence type="ECO:0000259" key="8">
    <source>
        <dbReference type="PROSITE" id="PS51485"/>
    </source>
</evidence>
<dbReference type="Proteomes" id="UP000002051">
    <property type="component" value="Unassembled WGS sequence"/>
</dbReference>
<feature type="chain" id="PRO_5014498667" evidence="7">
    <location>
        <begin position="26"/>
        <end position="200"/>
    </location>
</feature>
<dbReference type="Pfam" id="PF02298">
    <property type="entry name" value="Cu_bind_like"/>
    <property type="match status" value="1"/>
</dbReference>
<dbReference type="OrthoDB" id="5421909at2759"/>
<feature type="compositionally biased region" description="Low complexity" evidence="6">
    <location>
        <begin position="147"/>
        <end position="164"/>
    </location>
</feature>
<evidence type="ECO:0000313" key="11">
    <source>
        <dbReference type="EnsemblPlants" id="KEH16093"/>
    </source>
</evidence>
<keyword evidence="4" id="KW-0186">Copper</keyword>
<evidence type="ECO:0000256" key="6">
    <source>
        <dbReference type="SAM" id="MobiDB-lite"/>
    </source>
</evidence>
<dbReference type="ExpressionAtlas" id="A0A072TGI1">
    <property type="expression patterns" value="differential"/>
</dbReference>
<gene>
    <name evidence="11" type="primary">25480902</name>
    <name evidence="9" type="ORF">MTR_0334s0010</name>
    <name evidence="10" type="ORF">MtrunA17_Chr2g0306461</name>
</gene>
<proteinExistence type="predicted"/>
<reference evidence="9 12" key="1">
    <citation type="journal article" date="2011" name="Nature">
        <title>The Medicago genome provides insight into the evolution of rhizobial symbioses.</title>
        <authorList>
            <person name="Young N.D."/>
            <person name="Debelle F."/>
            <person name="Oldroyd G.E."/>
            <person name="Geurts R."/>
            <person name="Cannon S.B."/>
            <person name="Udvardi M.K."/>
            <person name="Benedito V.A."/>
            <person name="Mayer K.F."/>
            <person name="Gouzy J."/>
            <person name="Schoof H."/>
            <person name="Van de Peer Y."/>
            <person name="Proost S."/>
            <person name="Cook D.R."/>
            <person name="Meyers B.C."/>
            <person name="Spannagl M."/>
            <person name="Cheung F."/>
            <person name="De Mita S."/>
            <person name="Krishnakumar V."/>
            <person name="Gundlach H."/>
            <person name="Zhou S."/>
            <person name="Mudge J."/>
            <person name="Bharti A.K."/>
            <person name="Murray J.D."/>
            <person name="Naoumkina M.A."/>
            <person name="Rosen B."/>
            <person name="Silverstein K.A."/>
            <person name="Tang H."/>
            <person name="Rombauts S."/>
            <person name="Zhao P.X."/>
            <person name="Zhou P."/>
            <person name="Barbe V."/>
            <person name="Bardou P."/>
            <person name="Bechner M."/>
            <person name="Bellec A."/>
            <person name="Berger A."/>
            <person name="Berges H."/>
            <person name="Bidwell S."/>
            <person name="Bisseling T."/>
            <person name="Choisne N."/>
            <person name="Couloux A."/>
            <person name="Denny R."/>
            <person name="Deshpande S."/>
            <person name="Dai X."/>
            <person name="Doyle J.J."/>
            <person name="Dudez A.M."/>
            <person name="Farmer A.D."/>
            <person name="Fouteau S."/>
            <person name="Franken C."/>
            <person name="Gibelin C."/>
            <person name="Gish J."/>
            <person name="Goldstein S."/>
            <person name="Gonzalez A.J."/>
            <person name="Green P.J."/>
            <person name="Hallab A."/>
            <person name="Hartog M."/>
            <person name="Hua A."/>
            <person name="Humphray S.J."/>
            <person name="Jeong D.H."/>
            <person name="Jing Y."/>
            <person name="Jocker A."/>
            <person name="Kenton S.M."/>
            <person name="Kim D.J."/>
            <person name="Klee K."/>
            <person name="Lai H."/>
            <person name="Lang C."/>
            <person name="Lin S."/>
            <person name="Macmil S.L."/>
            <person name="Magdelenat G."/>
            <person name="Matthews L."/>
            <person name="McCorrison J."/>
            <person name="Monaghan E.L."/>
            <person name="Mun J.H."/>
            <person name="Najar F.Z."/>
            <person name="Nicholson C."/>
            <person name="Noirot C."/>
            <person name="O'Bleness M."/>
            <person name="Paule C.R."/>
            <person name="Poulain J."/>
            <person name="Prion F."/>
            <person name="Qin B."/>
            <person name="Qu C."/>
            <person name="Retzel E.F."/>
            <person name="Riddle C."/>
            <person name="Sallet E."/>
            <person name="Samain S."/>
            <person name="Samson N."/>
            <person name="Sanders I."/>
            <person name="Saurat O."/>
            <person name="Scarpelli C."/>
            <person name="Schiex T."/>
            <person name="Segurens B."/>
            <person name="Severin A.J."/>
            <person name="Sherrier D.J."/>
            <person name="Shi R."/>
            <person name="Sims S."/>
            <person name="Singer S.R."/>
            <person name="Sinharoy S."/>
            <person name="Sterck L."/>
            <person name="Viollet A."/>
            <person name="Wang B.B."/>
            <person name="Wang K."/>
            <person name="Wang M."/>
            <person name="Wang X."/>
            <person name="Warfsmann J."/>
            <person name="Weissenbach J."/>
            <person name="White D.D."/>
            <person name="White J.D."/>
            <person name="Wiley G.B."/>
            <person name="Wincker P."/>
            <person name="Xing Y."/>
            <person name="Yang L."/>
            <person name="Yao Z."/>
            <person name="Ying F."/>
            <person name="Zhai J."/>
            <person name="Zhou L."/>
            <person name="Zuber A."/>
            <person name="Denarie J."/>
            <person name="Dixon R.A."/>
            <person name="May G.D."/>
            <person name="Schwartz D.C."/>
            <person name="Rogers J."/>
            <person name="Quetier F."/>
            <person name="Town C.D."/>
            <person name="Roe B.A."/>
        </authorList>
    </citation>
    <scope>NUCLEOTIDE SEQUENCE [LARGE SCALE GENOMIC DNA]</scope>
    <source>
        <strain evidence="9">A17</strain>
        <strain evidence="11 12">cv. Jemalong A17</strain>
    </source>
</reference>
<feature type="domain" description="Phytocyanin" evidence="8">
    <location>
        <begin position="26"/>
        <end position="127"/>
    </location>
</feature>
<evidence type="ECO:0000256" key="4">
    <source>
        <dbReference type="ARBA" id="ARBA00023008"/>
    </source>
</evidence>
<feature type="region of interest" description="Disordered" evidence="6">
    <location>
        <begin position="124"/>
        <end position="180"/>
    </location>
</feature>
<dbReference type="HOGENOM" id="CLU_058719_2_7_1"/>
<sequence>MSQLKNMSILFVVAFAAAILESTEAADHTVGGTTGWSVPSGASFYSDWAASNTFKQNDVLVFNFAGGHTVAEVSKADFDNCNINQNGLVITTGPARVTLNRTGDFYFICTIQGHCSSGQKLSVKVSASTPSPPSPTPPTSTPPTSTPPTSGTTPTPPTNGGTPSPSSPTGPDATPPSPGSATTLVATFPVLIAVIMNLLV</sequence>
<dbReference type="Gramene" id="rna10091">
    <property type="protein sequence ID" value="RHN74108.1"/>
    <property type="gene ID" value="gene10091"/>
</dbReference>